<dbReference type="Pfam" id="PF11121">
    <property type="entry name" value="DUF2639"/>
    <property type="match status" value="1"/>
</dbReference>
<dbReference type="RefSeq" id="WP_090742380.1">
    <property type="nucleotide sequence ID" value="NZ_FOBW01000003.1"/>
</dbReference>
<protein>
    <recommendedName>
        <fullName evidence="3">DUF2639 domain-containing protein</fullName>
    </recommendedName>
</protein>
<dbReference type="InterPro" id="IPR022580">
    <property type="entry name" value="DUF2639"/>
</dbReference>
<gene>
    <name evidence="1" type="ORF">SAMN05192533_103227</name>
</gene>
<accession>A0A1H7Z1I8</accession>
<organism evidence="1 2">
    <name type="scientific">Mesobacillus persicus</name>
    <dbReference type="NCBI Taxonomy" id="930146"/>
    <lineage>
        <taxon>Bacteria</taxon>
        <taxon>Bacillati</taxon>
        <taxon>Bacillota</taxon>
        <taxon>Bacilli</taxon>
        <taxon>Bacillales</taxon>
        <taxon>Bacillaceae</taxon>
        <taxon>Mesobacillus</taxon>
    </lineage>
</organism>
<name>A0A1H7Z1I8_9BACI</name>
<dbReference type="OrthoDB" id="2738543at2"/>
<evidence type="ECO:0000313" key="2">
    <source>
        <dbReference type="Proteomes" id="UP000198553"/>
    </source>
</evidence>
<keyword evidence="2" id="KW-1185">Reference proteome</keyword>
<sequence length="42" mass="5168">MHYGSKGWYVEKLKEAGIRTYEERKVERYKKHVLKQLLDKTK</sequence>
<evidence type="ECO:0000313" key="1">
    <source>
        <dbReference type="EMBL" id="SEM52075.1"/>
    </source>
</evidence>
<reference evidence="2" key="1">
    <citation type="submission" date="2016-10" db="EMBL/GenBank/DDBJ databases">
        <authorList>
            <person name="Varghese N."/>
            <person name="Submissions S."/>
        </authorList>
    </citation>
    <scope>NUCLEOTIDE SEQUENCE [LARGE SCALE GENOMIC DNA]</scope>
    <source>
        <strain evidence="2">B48,IBRC-M 10115,DSM 25386,CECT 8001</strain>
    </source>
</reference>
<dbReference type="Proteomes" id="UP000198553">
    <property type="component" value="Unassembled WGS sequence"/>
</dbReference>
<dbReference type="EMBL" id="FOBW01000003">
    <property type="protein sequence ID" value="SEM52075.1"/>
    <property type="molecule type" value="Genomic_DNA"/>
</dbReference>
<proteinExistence type="predicted"/>
<evidence type="ECO:0008006" key="3">
    <source>
        <dbReference type="Google" id="ProtNLM"/>
    </source>
</evidence>
<dbReference type="AlphaFoldDB" id="A0A1H7Z1I8"/>